<keyword evidence="2" id="KW-1185">Reference proteome</keyword>
<proteinExistence type="predicted"/>
<gene>
    <name evidence="1" type="ORF">TNCV_1076501</name>
</gene>
<reference evidence="1" key="1">
    <citation type="submission" date="2020-08" db="EMBL/GenBank/DDBJ databases">
        <title>Multicomponent nature underlies the extraordinary mechanical properties of spider dragline silk.</title>
        <authorList>
            <person name="Kono N."/>
            <person name="Nakamura H."/>
            <person name="Mori M."/>
            <person name="Yoshida Y."/>
            <person name="Ohtoshi R."/>
            <person name="Malay A.D."/>
            <person name="Moran D.A.P."/>
            <person name="Tomita M."/>
            <person name="Numata K."/>
            <person name="Arakawa K."/>
        </authorList>
    </citation>
    <scope>NUCLEOTIDE SEQUENCE</scope>
</reference>
<protein>
    <submittedName>
        <fullName evidence="1">Uncharacterized protein</fullName>
    </submittedName>
</protein>
<evidence type="ECO:0000313" key="1">
    <source>
        <dbReference type="EMBL" id="GFX97279.1"/>
    </source>
</evidence>
<dbReference type="EMBL" id="BMAU01021197">
    <property type="protein sequence ID" value="GFX97279.1"/>
    <property type="molecule type" value="Genomic_DNA"/>
</dbReference>
<dbReference type="AlphaFoldDB" id="A0A8X6RR81"/>
<name>A0A8X6RR81_TRICX</name>
<sequence>MRSTHKIGLINKPVCAEQQITFRNRFFSLNTNDDYRYSIVIDPIKPTDMASNWARLAFNLILIPFSTDKGVFLLNTSSVGSNNKAAEPV</sequence>
<accession>A0A8X6RR81</accession>
<comment type="caution">
    <text evidence="1">The sequence shown here is derived from an EMBL/GenBank/DDBJ whole genome shotgun (WGS) entry which is preliminary data.</text>
</comment>
<evidence type="ECO:0000313" key="2">
    <source>
        <dbReference type="Proteomes" id="UP000887159"/>
    </source>
</evidence>
<dbReference type="Proteomes" id="UP000887159">
    <property type="component" value="Unassembled WGS sequence"/>
</dbReference>
<organism evidence="1 2">
    <name type="scientific">Trichonephila clavipes</name>
    <name type="common">Golden silk orbweaver</name>
    <name type="synonym">Nephila clavipes</name>
    <dbReference type="NCBI Taxonomy" id="2585209"/>
    <lineage>
        <taxon>Eukaryota</taxon>
        <taxon>Metazoa</taxon>
        <taxon>Ecdysozoa</taxon>
        <taxon>Arthropoda</taxon>
        <taxon>Chelicerata</taxon>
        <taxon>Arachnida</taxon>
        <taxon>Araneae</taxon>
        <taxon>Araneomorphae</taxon>
        <taxon>Entelegynae</taxon>
        <taxon>Araneoidea</taxon>
        <taxon>Nephilidae</taxon>
        <taxon>Trichonephila</taxon>
    </lineage>
</organism>